<reference evidence="2" key="1">
    <citation type="submission" date="2019-08" db="EMBL/GenBank/DDBJ databases">
        <authorList>
            <person name="Kucharzyk K."/>
            <person name="Murdoch R.W."/>
            <person name="Higgins S."/>
            <person name="Loffler F."/>
        </authorList>
    </citation>
    <scope>NUCLEOTIDE SEQUENCE</scope>
</reference>
<evidence type="ECO:0000313" key="2">
    <source>
        <dbReference type="EMBL" id="MPN02404.1"/>
    </source>
</evidence>
<gene>
    <name evidence="2" type="ORF">SDC9_149620</name>
</gene>
<proteinExistence type="predicted"/>
<evidence type="ECO:0000259" key="1">
    <source>
        <dbReference type="Pfam" id="PF13588"/>
    </source>
</evidence>
<accession>A0A645EP42</accession>
<protein>
    <recommendedName>
        <fullName evidence="1">Type I restriction enzyme R protein N-terminal domain-containing protein</fullName>
    </recommendedName>
</protein>
<dbReference type="EMBL" id="VSSQ01048349">
    <property type="protein sequence ID" value="MPN02404.1"/>
    <property type="molecule type" value="Genomic_DNA"/>
</dbReference>
<dbReference type="InterPro" id="IPR029464">
    <property type="entry name" value="HSDR_N"/>
</dbReference>
<comment type="caution">
    <text evidence="2">The sequence shown here is derived from an EMBL/GenBank/DDBJ whole genome shotgun (WGS) entry which is preliminary data.</text>
</comment>
<dbReference type="AlphaFoldDB" id="A0A645EP42"/>
<name>A0A645EP42_9ZZZZ</name>
<dbReference type="Pfam" id="PF13588">
    <property type="entry name" value="HSDR_N_2"/>
    <property type="match status" value="1"/>
</dbReference>
<organism evidence="2">
    <name type="scientific">bioreactor metagenome</name>
    <dbReference type="NCBI Taxonomy" id="1076179"/>
    <lineage>
        <taxon>unclassified sequences</taxon>
        <taxon>metagenomes</taxon>
        <taxon>ecological metagenomes</taxon>
    </lineage>
</organism>
<feature type="domain" description="Type I restriction enzyme R protein N-terminal" evidence="1">
    <location>
        <begin position="1"/>
        <end position="59"/>
    </location>
</feature>
<sequence>MIIEFKATTVSIAQQTFDQAAVYNSKLKVDYFIISNGLKHYCCRLDKNVLQYNFLDDIPDFDSL</sequence>